<organism evidence="5 6">
    <name type="scientific">Rothia aerolata</name>
    <dbReference type="NCBI Taxonomy" id="1812262"/>
    <lineage>
        <taxon>Bacteria</taxon>
        <taxon>Bacillati</taxon>
        <taxon>Actinomycetota</taxon>
        <taxon>Actinomycetes</taxon>
        <taxon>Micrococcales</taxon>
        <taxon>Micrococcaceae</taxon>
        <taxon>Rothia</taxon>
    </lineage>
</organism>
<dbReference type="Gene3D" id="3.10.310.50">
    <property type="match status" value="1"/>
</dbReference>
<evidence type="ECO:0000256" key="2">
    <source>
        <dbReference type="SAM" id="MobiDB-lite"/>
    </source>
</evidence>
<evidence type="ECO:0000256" key="3">
    <source>
        <dbReference type="SAM" id="SignalP"/>
    </source>
</evidence>
<evidence type="ECO:0000313" key="5">
    <source>
        <dbReference type="EMBL" id="GGH59562.1"/>
    </source>
</evidence>
<dbReference type="InterPro" id="IPR007621">
    <property type="entry name" value="TPM_dom"/>
</dbReference>
<protein>
    <submittedName>
        <fullName evidence="5">Membrane protein</fullName>
    </submittedName>
</protein>
<dbReference type="Pfam" id="PF04536">
    <property type="entry name" value="TPM_phosphatase"/>
    <property type="match status" value="1"/>
</dbReference>
<dbReference type="RefSeq" id="WP_188358913.1">
    <property type="nucleotide sequence ID" value="NZ_BMDC01000001.1"/>
</dbReference>
<keyword evidence="3" id="KW-0732">Signal</keyword>
<dbReference type="Proteomes" id="UP000600171">
    <property type="component" value="Unassembled WGS sequence"/>
</dbReference>
<dbReference type="AlphaFoldDB" id="A0A917MTF3"/>
<name>A0A917MTF3_9MICC</name>
<sequence length="662" mass="70131">MGKARSVGIALSAWAVLGLATVSPALAEAPMDLPASTRIEDTTGVLNRGELQSAIDRLKQEHNINLYVVTIDSFENPSNSEAWARELMSMNNMGTNDVVLAIATDERAARFISGGGELNQQQGDKIYTNRILPELQNSDYEAASLAAAEGIDSELSGGGISGVLTGVGTLGGIALVAGGGAWLLGRNRKKGGSPATDAPRGAGRPAPAAPAPSIEQLRTEADALLVSTDDAIAHSEQEVEFARLQYGEAEVAPFAAAIDEAKQHMQRSFQLQKQLDDDIPDTEADQRSWLTEIIGRCRDAQQALKNQEENFNRLRQLEQNAPAVLETLKTRDADLDSLFASARQSLGRMQATYAPGAFESVEDNLDQAQGHREFVREAVETASAQLDTNRSEAILEIRAGEEAVGQAKGLLESVLKTEDELRRAGESLESALLLARRDVAQAQELAKHQASGELAGAAAGVSAVLDRIEAESRQPKNDPLALSKQLTEVRSELDSALGNMREVHEQERSARATLAHALVSAQAQVSSASEYVWARRGGVRAEARTKLREAERHLTEAQNLQQRDPVAALAHANDATRLADEAKRIARDDVDRFNQDHFGGYGRRGRSDNSALLGGILLGTLLGGNNSGFGGGFGGGGHFGGGGSFGGGFGGGGGGFSSGGTF</sequence>
<evidence type="ECO:0000256" key="1">
    <source>
        <dbReference type="SAM" id="Coils"/>
    </source>
</evidence>
<evidence type="ECO:0000259" key="4">
    <source>
        <dbReference type="Pfam" id="PF04536"/>
    </source>
</evidence>
<gene>
    <name evidence="5" type="ORF">GCM10007359_06880</name>
</gene>
<proteinExistence type="predicted"/>
<feature type="domain" description="TPM" evidence="4">
    <location>
        <begin position="40"/>
        <end position="152"/>
    </location>
</feature>
<feature type="region of interest" description="Disordered" evidence="2">
    <location>
        <begin position="187"/>
        <end position="211"/>
    </location>
</feature>
<accession>A0A917MTF3</accession>
<comment type="caution">
    <text evidence="5">The sequence shown here is derived from an EMBL/GenBank/DDBJ whole genome shotgun (WGS) entry which is preliminary data.</text>
</comment>
<feature type="chain" id="PRO_5037196840" evidence="3">
    <location>
        <begin position="28"/>
        <end position="662"/>
    </location>
</feature>
<feature type="signal peptide" evidence="3">
    <location>
        <begin position="1"/>
        <end position="27"/>
    </location>
</feature>
<feature type="coiled-coil region" evidence="1">
    <location>
        <begin position="290"/>
        <end position="320"/>
    </location>
</feature>
<reference evidence="5 6" key="1">
    <citation type="journal article" date="2014" name="Int. J. Syst. Evol. Microbiol.">
        <title>Complete genome sequence of Corynebacterium casei LMG S-19264T (=DSM 44701T), isolated from a smear-ripened cheese.</title>
        <authorList>
            <consortium name="US DOE Joint Genome Institute (JGI-PGF)"/>
            <person name="Walter F."/>
            <person name="Albersmeier A."/>
            <person name="Kalinowski J."/>
            <person name="Ruckert C."/>
        </authorList>
    </citation>
    <scope>NUCLEOTIDE SEQUENCE [LARGE SCALE GENOMIC DNA]</scope>
    <source>
        <strain evidence="5 6">CCM 8669</strain>
    </source>
</reference>
<evidence type="ECO:0000313" key="6">
    <source>
        <dbReference type="Proteomes" id="UP000600171"/>
    </source>
</evidence>
<dbReference type="EMBL" id="BMDC01000001">
    <property type="protein sequence ID" value="GGH59562.1"/>
    <property type="molecule type" value="Genomic_DNA"/>
</dbReference>
<keyword evidence="1" id="KW-0175">Coiled coil</keyword>
<keyword evidence="6" id="KW-1185">Reference proteome</keyword>